<feature type="domain" description="Alginate lyase" evidence="4">
    <location>
        <begin position="61"/>
        <end position="308"/>
    </location>
</feature>
<comment type="caution">
    <text evidence="5">The sequence shown here is derived from an EMBL/GenBank/DDBJ whole genome shotgun (WGS) entry which is preliminary data.</text>
</comment>
<dbReference type="GO" id="GO:0042597">
    <property type="term" value="C:periplasmic space"/>
    <property type="evidence" value="ECO:0007669"/>
    <property type="project" value="InterPro"/>
</dbReference>
<dbReference type="Pfam" id="PF05426">
    <property type="entry name" value="Alginate_lyase"/>
    <property type="match status" value="1"/>
</dbReference>
<reference evidence="5 6" key="1">
    <citation type="submission" date="2018-04" db="EMBL/GenBank/DDBJ databases">
        <title>Pseudomonas sp. nov., isolated from mangrove soil.</title>
        <authorList>
            <person name="Chen C."/>
        </authorList>
    </citation>
    <scope>NUCLEOTIDE SEQUENCE [LARGE SCALE GENOMIC DNA]</scope>
    <source>
        <strain evidence="5 6">TC-11</strain>
    </source>
</reference>
<proteinExistence type="predicted"/>
<dbReference type="Gene3D" id="1.50.10.100">
    <property type="entry name" value="Chondroitin AC/alginate lyase"/>
    <property type="match status" value="1"/>
</dbReference>
<evidence type="ECO:0000313" key="5">
    <source>
        <dbReference type="EMBL" id="PTU74221.1"/>
    </source>
</evidence>
<accession>A0A2T5P944</accession>
<evidence type="ECO:0000256" key="2">
    <source>
        <dbReference type="ARBA" id="ARBA00023239"/>
    </source>
</evidence>
<protein>
    <submittedName>
        <fullName evidence="5">Poly(Beta-D-mannuronate) lyase</fullName>
    </submittedName>
</protein>
<gene>
    <name evidence="5" type="ORF">DBO85_11020</name>
</gene>
<keyword evidence="6" id="KW-1185">Reference proteome</keyword>
<dbReference type="SUPFAM" id="SSF48230">
    <property type="entry name" value="Chondroitin AC/alginate lyase"/>
    <property type="match status" value="1"/>
</dbReference>
<dbReference type="Proteomes" id="UP000244064">
    <property type="component" value="Unassembled WGS sequence"/>
</dbReference>
<dbReference type="InterPro" id="IPR008397">
    <property type="entry name" value="Alginate_lyase_dom"/>
</dbReference>
<keyword evidence="1 3" id="KW-0732">Signal</keyword>
<dbReference type="InterPro" id="IPR008929">
    <property type="entry name" value="Chondroitin_lyas"/>
</dbReference>
<evidence type="ECO:0000256" key="1">
    <source>
        <dbReference type="ARBA" id="ARBA00022729"/>
    </source>
</evidence>
<feature type="chain" id="PRO_5015784900" evidence="3">
    <location>
        <begin position="25"/>
        <end position="370"/>
    </location>
</feature>
<evidence type="ECO:0000259" key="4">
    <source>
        <dbReference type="Pfam" id="PF05426"/>
    </source>
</evidence>
<feature type="signal peptide" evidence="3">
    <location>
        <begin position="1"/>
        <end position="24"/>
    </location>
</feature>
<evidence type="ECO:0000256" key="3">
    <source>
        <dbReference type="SAM" id="SignalP"/>
    </source>
</evidence>
<keyword evidence="2 5" id="KW-0456">Lyase</keyword>
<dbReference type="AlphaFoldDB" id="A0A2T5P944"/>
<dbReference type="EMBL" id="QASN01000018">
    <property type="protein sequence ID" value="PTU74221.1"/>
    <property type="molecule type" value="Genomic_DNA"/>
</dbReference>
<name>A0A2T5P944_9PSED</name>
<sequence length="370" mass="41224">MPMKSLTLGGVALALALHASGAAATVSIWQPEISAVALQIPDYRELGCADKVIEPYTGPLQVESKYVQTDASKSTQRAVSRQTKEVRGQINDYIKQVVKYGERATSTNDPQKAARALACLDQWLTVWAKAGAIESRDASKTGVAARKWALAAISSSLLKTQAQTGNRLQLSAIQQKWLNDLAQIVIEEYEPRRRNNFRYFNNHDYWAAWAVTSTGMLIDQQAYVDWGTRYVQEALGRLTKARQGDYAYHQIEVARGKLGAEYTHYALVPIALLVEASYANGQPLSAEDEASYKALATFAARAVLEPESIPELQGRQADVPTHKMIWLLPFLNRFPDHVWARKLFEKERGKVDNYSQIGGRLGPLYPNLNL</sequence>
<evidence type="ECO:0000313" key="6">
    <source>
        <dbReference type="Proteomes" id="UP000244064"/>
    </source>
</evidence>
<dbReference type="GO" id="GO:0016829">
    <property type="term" value="F:lyase activity"/>
    <property type="evidence" value="ECO:0007669"/>
    <property type="project" value="UniProtKB-KW"/>
</dbReference>
<organism evidence="5 6">
    <name type="scientific">Pseudomonas mangrovi</name>
    <dbReference type="NCBI Taxonomy" id="2161748"/>
    <lineage>
        <taxon>Bacteria</taxon>
        <taxon>Pseudomonadati</taxon>
        <taxon>Pseudomonadota</taxon>
        <taxon>Gammaproteobacteria</taxon>
        <taxon>Pseudomonadales</taxon>
        <taxon>Pseudomonadaceae</taxon>
        <taxon>Pseudomonas</taxon>
    </lineage>
</organism>